<dbReference type="Proteomes" id="UP000182544">
    <property type="component" value="Unassembled WGS sequence"/>
</dbReference>
<protein>
    <submittedName>
        <fullName evidence="1">PRTRC system protein C</fullName>
    </submittedName>
</protein>
<dbReference type="EMBL" id="FPKV01000005">
    <property type="protein sequence ID" value="SFZ94872.1"/>
    <property type="molecule type" value="Genomic_DNA"/>
</dbReference>
<organism evidence="1 2">
    <name type="scientific">Flaviramulus basaltis</name>
    <dbReference type="NCBI Taxonomy" id="369401"/>
    <lineage>
        <taxon>Bacteria</taxon>
        <taxon>Pseudomonadati</taxon>
        <taxon>Bacteroidota</taxon>
        <taxon>Flavobacteriia</taxon>
        <taxon>Flavobacteriales</taxon>
        <taxon>Flavobacteriaceae</taxon>
        <taxon>Flaviramulus</taxon>
    </lineage>
</organism>
<dbReference type="OrthoDB" id="6912309at2"/>
<dbReference type="InterPro" id="IPR032866">
    <property type="entry name" value="Prok_Ub"/>
</dbReference>
<keyword evidence="2" id="KW-1185">Reference proteome</keyword>
<dbReference type="AlphaFoldDB" id="A0A1K2IRQ3"/>
<dbReference type="RefSeq" id="WP_072403600.1">
    <property type="nucleotide sequence ID" value="NZ_FPKV01000005.1"/>
</dbReference>
<name>A0A1K2IRQ3_9FLAO</name>
<accession>A0A1K2IRQ3</accession>
<dbReference type="Pfam" id="PF14454">
    <property type="entry name" value="Prok_Ub"/>
    <property type="match status" value="1"/>
</dbReference>
<evidence type="ECO:0000313" key="1">
    <source>
        <dbReference type="EMBL" id="SFZ94872.1"/>
    </source>
</evidence>
<gene>
    <name evidence="1" type="ORF">SAMN05428642_105147</name>
</gene>
<sequence length="72" mass="8151">MQVTSITRKFVLLTGNKEKVELEDMNPDLGNEQIMEHYSMIYPELTNANVLDKGIIDGFHEIHFQSIAGTKG</sequence>
<dbReference type="STRING" id="369401.SAMN05428642_105147"/>
<evidence type="ECO:0000313" key="2">
    <source>
        <dbReference type="Proteomes" id="UP000182544"/>
    </source>
</evidence>
<reference evidence="1 2" key="1">
    <citation type="submission" date="2016-10" db="EMBL/GenBank/DDBJ databases">
        <authorList>
            <person name="de Groot N.N."/>
        </authorList>
    </citation>
    <scope>NUCLEOTIDE SEQUENCE [LARGE SCALE GENOMIC DNA]</scope>
    <source>
        <strain evidence="1 2">DSM 18180</strain>
    </source>
</reference>
<proteinExistence type="predicted"/>